<dbReference type="SMART" id="SM00463">
    <property type="entry name" value="SMR"/>
    <property type="match status" value="1"/>
</dbReference>
<dbReference type="InterPro" id="IPR002885">
    <property type="entry name" value="PPR_rpt"/>
</dbReference>
<keyword evidence="6" id="KW-1185">Reference proteome</keyword>
<evidence type="ECO:0000256" key="1">
    <source>
        <dbReference type="ARBA" id="ARBA00022737"/>
    </source>
</evidence>
<dbReference type="InterPro" id="IPR002625">
    <property type="entry name" value="Smr_dom"/>
</dbReference>
<feature type="repeat" description="PPR" evidence="2">
    <location>
        <begin position="952"/>
        <end position="986"/>
    </location>
</feature>
<dbReference type="Proteomes" id="UP000693970">
    <property type="component" value="Unassembled WGS sequence"/>
</dbReference>
<evidence type="ECO:0000313" key="5">
    <source>
        <dbReference type="EMBL" id="KAG7362725.1"/>
    </source>
</evidence>
<dbReference type="PROSITE" id="PS50828">
    <property type="entry name" value="SMR"/>
    <property type="match status" value="1"/>
</dbReference>
<evidence type="ECO:0000259" key="4">
    <source>
        <dbReference type="PROSITE" id="PS50828"/>
    </source>
</evidence>
<evidence type="ECO:0000313" key="6">
    <source>
        <dbReference type="Proteomes" id="UP000693970"/>
    </source>
</evidence>
<dbReference type="Pfam" id="PF01535">
    <property type="entry name" value="PPR"/>
    <property type="match status" value="3"/>
</dbReference>
<comment type="caution">
    <text evidence="5">The sequence shown here is derived from an EMBL/GenBank/DDBJ whole genome shotgun (WGS) entry which is preliminary data.</text>
</comment>
<gene>
    <name evidence="5" type="ORF">IV203_026085</name>
</gene>
<name>A0A9K3PX12_9STRA</name>
<evidence type="ECO:0000256" key="3">
    <source>
        <dbReference type="SAM" id="MobiDB-lite"/>
    </source>
</evidence>
<reference evidence="5" key="1">
    <citation type="journal article" date="2021" name="Sci. Rep.">
        <title>Diploid genomic architecture of Nitzschia inconspicua, an elite biomass production diatom.</title>
        <authorList>
            <person name="Oliver A."/>
            <person name="Podell S."/>
            <person name="Pinowska A."/>
            <person name="Traller J.C."/>
            <person name="Smith S.R."/>
            <person name="McClure R."/>
            <person name="Beliaev A."/>
            <person name="Bohutskyi P."/>
            <person name="Hill E.A."/>
            <person name="Rabines A."/>
            <person name="Zheng H."/>
            <person name="Allen L.Z."/>
            <person name="Kuo A."/>
            <person name="Grigoriev I.V."/>
            <person name="Allen A.E."/>
            <person name="Hazlebeck D."/>
            <person name="Allen E.E."/>
        </authorList>
    </citation>
    <scope>NUCLEOTIDE SEQUENCE</scope>
    <source>
        <strain evidence="5">Hildebrandi</strain>
    </source>
</reference>
<keyword evidence="1" id="KW-0677">Repeat</keyword>
<dbReference type="OrthoDB" id="5588846at2759"/>
<dbReference type="PROSITE" id="PS51375">
    <property type="entry name" value="PPR"/>
    <property type="match status" value="2"/>
</dbReference>
<dbReference type="PANTHER" id="PTHR47932:SF44">
    <property type="entry name" value="MIOREX COMPLEX COMPONENT 1"/>
    <property type="match status" value="1"/>
</dbReference>
<protein>
    <submittedName>
        <fullName evidence="5">PPR: pentatricopeptide repeat domain containing protein</fullName>
    </submittedName>
</protein>
<organism evidence="5 6">
    <name type="scientific">Nitzschia inconspicua</name>
    <dbReference type="NCBI Taxonomy" id="303405"/>
    <lineage>
        <taxon>Eukaryota</taxon>
        <taxon>Sar</taxon>
        <taxon>Stramenopiles</taxon>
        <taxon>Ochrophyta</taxon>
        <taxon>Bacillariophyta</taxon>
        <taxon>Bacillariophyceae</taxon>
        <taxon>Bacillariophycidae</taxon>
        <taxon>Bacillariales</taxon>
        <taxon>Bacillariaceae</taxon>
        <taxon>Nitzschia</taxon>
    </lineage>
</organism>
<feature type="compositionally biased region" description="Low complexity" evidence="3">
    <location>
        <begin position="118"/>
        <end position="132"/>
    </location>
</feature>
<reference evidence="5" key="2">
    <citation type="submission" date="2021-04" db="EMBL/GenBank/DDBJ databases">
        <authorList>
            <person name="Podell S."/>
        </authorList>
    </citation>
    <scope>NUCLEOTIDE SEQUENCE</scope>
    <source>
        <strain evidence="5">Hildebrandi</strain>
    </source>
</reference>
<feature type="domain" description="Smr" evidence="4">
    <location>
        <begin position="1038"/>
        <end position="1119"/>
    </location>
</feature>
<proteinExistence type="predicted"/>
<dbReference type="PANTHER" id="PTHR47932">
    <property type="entry name" value="ATPASE EXPRESSION PROTEIN 3"/>
    <property type="match status" value="1"/>
</dbReference>
<feature type="region of interest" description="Disordered" evidence="3">
    <location>
        <begin position="102"/>
        <end position="135"/>
    </location>
</feature>
<accession>A0A9K3PX12</accession>
<feature type="repeat" description="PPR" evidence="2">
    <location>
        <begin position="908"/>
        <end position="938"/>
    </location>
</feature>
<dbReference type="Pfam" id="PF13812">
    <property type="entry name" value="PPR_3"/>
    <property type="match status" value="1"/>
</dbReference>
<dbReference type="EMBL" id="JAGRRH010000010">
    <property type="protein sequence ID" value="KAG7362725.1"/>
    <property type="molecule type" value="Genomic_DNA"/>
</dbReference>
<evidence type="ECO:0000256" key="2">
    <source>
        <dbReference type="PROSITE-ProRule" id="PRU00708"/>
    </source>
</evidence>
<dbReference type="AlphaFoldDB" id="A0A9K3PX12"/>
<sequence length="1131" mass="125975">MQLENKDLLRRVADGRSFRQESSRRMFVRKIATMLSVFILSSVWCCSLQRSIVNAFSPLAVFQPFHMVAWFNYVPVKTPAVRHTEQKARTLFYASKSLGQDGNELCKDSPKKKEKQQRSSQSSSRRVSSSGKDSPEWLKQKLDCLRNSKDVENFLSNYLNESSQWVSWAVRDQIEFIKYLGTRRASQSILPFVDALASHGRCRSLALVKMYTSALFAISHCTPPYEDATDIAWGIMDRMIEKEIKPTSLTLVGLLRNIRGGPATVSDALQKVEAKFPSVAWDADVYHAAIHACRHRQLQKGGVDFDSIDNYKNDKSWQMALHLMQNMQRKHRIQPTSSTYLAVLQVMADSGKIPMIRSVIRQWRNSKAGADEHTSDDRIWATAMIACARIGDFRQATEFLQEMESPNLRHCTSLLLAFANAGEDQLAVEALNLMIGSKEGSMQVPGCTKPLSLPLIDPDLVALNTVISASAKGGNYSAARDLFDRIRNGQFPCPGQKDSMSTESLSPDRISYHNLLVSCCNPMDAKEIVKDMRLSRRYRYGATPPTNVTYSHAIRVCQRAVEPDLETTNVLLEWAKDDGVKPTAFMYGPAIWTAQRCGDVNRCLELYEEMKNSGCPIDNQAVNGVLSALAGRRDEQLTLTLFDEMKCKGFSLFETTLRRLVSMVQSNVTSLSEDKEQKLLFILKRLSQSERNVKIGGAVFEALISLYGCRHEVDKAISIANQIEGYWDAPCLRAMLLAYASCPDVRWKEAVELLHISDIVEGASGPGLIDQIALSHVLIACSKANEFDEGLSLLQLYGIPVERMPAGIPSMMVGAINALIASAGRGGCPEVSLAILNDMKSQYGIIPDARSYRSAIIACNQAQHGKKIYGRKIDGENDVTHESGPVVEWWEISLSLLYRMDEDGLTPDVQTYSSVISACEAAGQWQRALSVLQSLIEDAESQDPECDSTSLNLYCWNAAISACEKGGAWVEALDLYERMLETDAIMPNVVTMNSLLEALEKFGQRELAQTKYEEGLELGIVNPWRRTKSATGKPILALDFHSFSSAMTKAALRHVIDTWLDESDTTGGLHSELVIVTGKGLNSASEPVLRKTVTDLLQEYGIEGKVDETNAGRVIVDVRNLLECFDSRSWR</sequence>